<dbReference type="Gramene" id="rna-CFP56_02236">
    <property type="protein sequence ID" value="cds-POE55238.1"/>
    <property type="gene ID" value="gene-CFP56_02236"/>
</dbReference>
<dbReference type="SUPFAM" id="SSF53383">
    <property type="entry name" value="PLP-dependent transferases"/>
    <property type="match status" value="1"/>
</dbReference>
<reference evidence="4 5" key="1">
    <citation type="journal article" date="2018" name="Sci. Data">
        <title>The draft genome sequence of cork oak.</title>
        <authorList>
            <person name="Ramos A.M."/>
            <person name="Usie A."/>
            <person name="Barbosa P."/>
            <person name="Barros P.M."/>
            <person name="Capote T."/>
            <person name="Chaves I."/>
            <person name="Simoes F."/>
            <person name="Abreu I."/>
            <person name="Carrasquinho I."/>
            <person name="Faro C."/>
            <person name="Guimaraes J.B."/>
            <person name="Mendonca D."/>
            <person name="Nobrega F."/>
            <person name="Rodrigues L."/>
            <person name="Saibo N.J.M."/>
            <person name="Varela M.C."/>
            <person name="Egas C."/>
            <person name="Matos J."/>
            <person name="Miguel C.M."/>
            <person name="Oliveira M.M."/>
            <person name="Ricardo C.P."/>
            <person name="Goncalves S."/>
        </authorList>
    </citation>
    <scope>NUCLEOTIDE SEQUENCE [LARGE SCALE GENOMIC DNA]</scope>
    <source>
        <strain evidence="5">cv. HL8</strain>
    </source>
</reference>
<dbReference type="InterPro" id="IPR015422">
    <property type="entry name" value="PyrdxlP-dep_Trfase_small"/>
</dbReference>
<dbReference type="Pfam" id="PF00266">
    <property type="entry name" value="Aminotran_5"/>
    <property type="match status" value="1"/>
</dbReference>
<feature type="compositionally biased region" description="Basic residues" evidence="2">
    <location>
        <begin position="16"/>
        <end position="25"/>
    </location>
</feature>
<proteinExistence type="predicted"/>
<dbReference type="InterPro" id="IPR000192">
    <property type="entry name" value="Aminotrans_V_dom"/>
</dbReference>
<organism evidence="4 5">
    <name type="scientific">Quercus suber</name>
    <name type="common">Cork oak</name>
    <dbReference type="NCBI Taxonomy" id="58331"/>
    <lineage>
        <taxon>Eukaryota</taxon>
        <taxon>Viridiplantae</taxon>
        <taxon>Streptophyta</taxon>
        <taxon>Embryophyta</taxon>
        <taxon>Tracheophyta</taxon>
        <taxon>Spermatophyta</taxon>
        <taxon>Magnoliopsida</taxon>
        <taxon>eudicotyledons</taxon>
        <taxon>Gunneridae</taxon>
        <taxon>Pentapetalae</taxon>
        <taxon>rosids</taxon>
        <taxon>fabids</taxon>
        <taxon>Fagales</taxon>
        <taxon>Fagaceae</taxon>
        <taxon>Quercus</taxon>
    </lineage>
</organism>
<name>A0AAW0KH70_QUESU</name>
<keyword evidence="1" id="KW-0663">Pyridoxal phosphate</keyword>
<evidence type="ECO:0000256" key="2">
    <source>
        <dbReference type="SAM" id="MobiDB-lite"/>
    </source>
</evidence>
<dbReference type="Gene3D" id="3.90.1150.10">
    <property type="entry name" value="Aspartate Aminotransferase, domain 1"/>
    <property type="match status" value="1"/>
</dbReference>
<dbReference type="Gramene" id="rna-CFP56_02238">
    <property type="protein sequence ID" value="cds-POE55240.1"/>
    <property type="gene ID" value="gene-CFP56_02238"/>
</dbReference>
<dbReference type="EMBL" id="PKMF04000313">
    <property type="protein sequence ID" value="KAK7838095.1"/>
    <property type="molecule type" value="Genomic_DNA"/>
</dbReference>
<dbReference type="PANTHER" id="PTHR43586:SF8">
    <property type="entry name" value="CYSTEINE DESULFURASE 1, CHLOROPLASTIC"/>
    <property type="match status" value="1"/>
</dbReference>
<evidence type="ECO:0000256" key="1">
    <source>
        <dbReference type="ARBA" id="ARBA00022898"/>
    </source>
</evidence>
<gene>
    <name evidence="4" type="primary">csd_2</name>
    <name evidence="4" type="ORF">CFP56_020268</name>
</gene>
<evidence type="ECO:0000313" key="4">
    <source>
        <dbReference type="EMBL" id="KAK7838095.1"/>
    </source>
</evidence>
<dbReference type="InterPro" id="IPR015424">
    <property type="entry name" value="PyrdxlP-dep_Trfase"/>
</dbReference>
<dbReference type="Proteomes" id="UP000237347">
    <property type="component" value="Unassembled WGS sequence"/>
</dbReference>
<evidence type="ECO:0000259" key="3">
    <source>
        <dbReference type="Pfam" id="PF00266"/>
    </source>
</evidence>
<keyword evidence="5" id="KW-1185">Reference proteome</keyword>
<feature type="domain" description="Aminotransferase class V" evidence="3">
    <location>
        <begin position="76"/>
        <end position="415"/>
    </location>
</feature>
<feature type="region of interest" description="Disordered" evidence="2">
    <location>
        <begin position="1"/>
        <end position="25"/>
    </location>
</feature>
<comment type="caution">
    <text evidence="4">The sequence shown here is derived from an EMBL/GenBank/DDBJ whole genome shotgun (WGS) entry which is preliminary data.</text>
</comment>
<evidence type="ECO:0000313" key="5">
    <source>
        <dbReference type="Proteomes" id="UP000237347"/>
    </source>
</evidence>
<dbReference type="PANTHER" id="PTHR43586">
    <property type="entry name" value="CYSTEINE DESULFURASE"/>
    <property type="match status" value="1"/>
</dbReference>
<sequence length="639" mass="71709">MELEQPMLREAPGTQKVKHKNSRTSSSRRRFESFWTLQMGVPRKNSTEKKLSWLRSQIIGVDAEVDSLFGKRRLTYADHTASGRSLQCIENFINKNVLPFYGNTHTSDSYVGHRTTKMVHEATSYIKKSLGGGQEDALLFCGSGTTAAIKRLQEVMGIAVPSILRDRVLKCLRSEERWVVFVGPHEHHSNLLSWRQSLAEVVEIGLDDSGLIDMEALKLQLETYKYANCPILGSFSACSNVTGIYSETRAIAKLVHQYGGFVCFDFAASGPYVEIDMRSGEIDGYDAIFLSPHKFLGGPGSPGILLMRKVLYQLESSPPSTCGGGTVNYVNGFKEKDTMYLDDIEERENGGTPQIIQTVRAALAFWVKDYIGCHVIEKQEHTYIEKALQRLLSNQNIRILGNTSAKRQAILSFIIYSTTTSISPLASLKNGVNTDMWRETGNKRDKPLHGPFVAKLLNDLFGIQARGGCACAGPYGHSLLNLDATYSLAIRAAIQKGYVGVKPGWTRISFPYYMSHEEFEFILAAMEFLAIYGQRFLPLYHFNFRTGSWSFRKKVAKELLSKENNCTVHILPVTSAMHAVKRGHYNSKAYDNVRAKQIETINKFTAYLEAAKYIASLLPKFPSQRGLPEDIDINLHFRV</sequence>
<dbReference type="AlphaFoldDB" id="A0AAW0KH70"/>
<dbReference type="Gene3D" id="3.40.640.10">
    <property type="entry name" value="Type I PLP-dependent aspartate aminotransferase-like (Major domain)"/>
    <property type="match status" value="1"/>
</dbReference>
<accession>A0AAW0KH70</accession>
<dbReference type="InterPro" id="IPR015421">
    <property type="entry name" value="PyrdxlP-dep_Trfase_major"/>
</dbReference>
<protein>
    <submittedName>
        <fullName evidence="4">Cysteine desulfurase</fullName>
    </submittedName>
</protein>